<dbReference type="EMBL" id="CP001802">
    <property type="protein sequence ID" value="ACY23806.1"/>
    <property type="molecule type" value="Genomic_DNA"/>
</dbReference>
<organism evidence="1 2">
    <name type="scientific">Gordonia bronchialis (strain ATCC 25592 / DSM 43247 / BCRC 13721 / JCM 3198 / KCTC 3076 / NBRC 16047 / NCTC 10667)</name>
    <name type="common">Rhodococcus bronchialis</name>
    <dbReference type="NCBI Taxonomy" id="526226"/>
    <lineage>
        <taxon>Bacteria</taxon>
        <taxon>Bacillati</taxon>
        <taxon>Actinomycetota</taxon>
        <taxon>Actinomycetes</taxon>
        <taxon>Mycobacteriales</taxon>
        <taxon>Gordoniaceae</taxon>
        <taxon>Gordonia</taxon>
    </lineage>
</organism>
<proteinExistence type="predicted"/>
<evidence type="ECO:0000313" key="1">
    <source>
        <dbReference type="EMBL" id="ACY23806.1"/>
    </source>
</evidence>
<reference evidence="2" key="1">
    <citation type="submission" date="2009-10" db="EMBL/GenBank/DDBJ databases">
        <title>The complete chromosome of Gordonia bronchialis DSM 43247.</title>
        <authorList>
            <consortium name="US DOE Joint Genome Institute (JGI-PGF)"/>
            <person name="Lucas S."/>
            <person name="Copeland A."/>
            <person name="Lapidus A."/>
            <person name="Glavina del Rio T."/>
            <person name="Dalin E."/>
            <person name="Tice H."/>
            <person name="Bruce D."/>
            <person name="Goodwin L."/>
            <person name="Pitluck S."/>
            <person name="Kyrpides N."/>
            <person name="Mavromatis K."/>
            <person name="Ivanova N."/>
            <person name="Ovchinnikova G."/>
            <person name="Saunders E."/>
            <person name="Brettin T."/>
            <person name="Detter J.C."/>
            <person name="Han C."/>
            <person name="Larimer F."/>
            <person name="Land M."/>
            <person name="Hauser L."/>
            <person name="Markowitz V."/>
            <person name="Cheng J.-F."/>
            <person name="Hugenholtz P."/>
            <person name="Woyke T."/>
            <person name="Wu D."/>
            <person name="Jando M."/>
            <person name="Schneider S."/>
            <person name="Goeker M."/>
            <person name="Klenk H.-P."/>
            <person name="Eisen J.A."/>
        </authorList>
    </citation>
    <scope>NUCLEOTIDE SEQUENCE [LARGE SCALE GENOMIC DNA]</scope>
    <source>
        <strain evidence="2">ATCC 25592 / DSM 43247 / BCRC 13721 / JCM 3198 / KCTC 3076 / NBRC 16047 / NCTC 10667</strain>
    </source>
</reference>
<gene>
    <name evidence="1" type="ordered locus">Gbro_4682</name>
</gene>
<reference evidence="1 2" key="2">
    <citation type="journal article" date="2010" name="Stand. Genomic Sci.">
        <title>Complete genome sequence of Gordonia bronchialis type strain (3410).</title>
        <authorList>
            <person name="Ivanova N."/>
            <person name="Sikorski J."/>
            <person name="Jando M."/>
            <person name="Lapidus A."/>
            <person name="Nolan M."/>
            <person name="Lucas S."/>
            <person name="Del Rio T.G."/>
            <person name="Tice H."/>
            <person name="Copeland A."/>
            <person name="Cheng J.F."/>
            <person name="Chen F."/>
            <person name="Bruce D."/>
            <person name="Goodwin L."/>
            <person name="Pitluck S."/>
            <person name="Mavromatis K."/>
            <person name="Ovchinnikova G."/>
            <person name="Pati A."/>
            <person name="Chen A."/>
            <person name="Palaniappan K."/>
            <person name="Land M."/>
            <person name="Hauser L."/>
            <person name="Chang Y.J."/>
            <person name="Jeffries C.D."/>
            <person name="Chain P."/>
            <person name="Saunders E."/>
            <person name="Han C."/>
            <person name="Detter J.C."/>
            <person name="Brettin T."/>
            <person name="Rohde M."/>
            <person name="Goker M."/>
            <person name="Bristow J."/>
            <person name="Eisen J.A."/>
            <person name="Markowitz V."/>
            <person name="Hugenholtz P."/>
            <person name="Klenk H.P."/>
            <person name="Kyrpides N.C."/>
        </authorList>
    </citation>
    <scope>NUCLEOTIDE SEQUENCE [LARGE SCALE GENOMIC DNA]</scope>
    <source>
        <strain evidence="2">ATCC 25592 / DSM 43247 / BCRC 13721 / JCM 3198 / KCTC 3076 / NBRC 16047 / NCTC 10667</strain>
    </source>
</reference>
<dbReference type="HOGENOM" id="CLU_024794_0_0_11"/>
<dbReference type="OrthoDB" id="262508at2"/>
<sequence>MSTWEEVVSAALVGARTRAVDAENLDAVVAQHVTRVVDTDPSIRVLQIAALTAVATQASGPVPDLTAQPLPPVPADPRPLMSELASAHVGRAFTLSPAVANWCVDLLSHSRFRPPMRLLPDLLRRTAHNVAIRPKIERIAGPAGYWLAEYAPDLGAVLPREEVGTTTREDPTVWTHGALSERTAYLRALRGRDPIAGAELLAAGWASESGPDREALLDTLTQGASVADEDFLERALDDRRGAVRATAARILDIIPESGLQQRLFAAASPHLEMRGRLRKKLHVTLPAEPDDDLRRDGITVKPPRGTGLRVWVLAQLLSRIPPSRWEAQLGADPTTIVDAIGPEDGVVVESLCRAAVLHRDQRWADALVGHREALPDVARAASTARLVSVYPDLPAEKLPALLALIDAPWPEPIARHTFAAVARLLRENTYSAPAAARLLDALAVGLPATDRWQEAVAQLSATAVTGHAQLAVVSEALRVRSVLTKELQ</sequence>
<dbReference type="InterPro" id="IPR043746">
    <property type="entry name" value="DUF5691"/>
</dbReference>
<protein>
    <submittedName>
        <fullName evidence="1">Uncharacterized protein</fullName>
    </submittedName>
</protein>
<keyword evidence="2" id="KW-1185">Reference proteome</keyword>
<dbReference type="Pfam" id="PF18944">
    <property type="entry name" value="DUF5691"/>
    <property type="match status" value="1"/>
</dbReference>
<dbReference type="Proteomes" id="UP000001219">
    <property type="component" value="Chromosome"/>
</dbReference>
<accession>D0L858</accession>
<dbReference type="STRING" id="526226.Gbro_4682"/>
<dbReference type="KEGG" id="gbr:Gbro_4682"/>
<dbReference type="RefSeq" id="WP_012836284.1">
    <property type="nucleotide sequence ID" value="NC_013441.1"/>
</dbReference>
<evidence type="ECO:0000313" key="2">
    <source>
        <dbReference type="Proteomes" id="UP000001219"/>
    </source>
</evidence>
<dbReference type="eggNOG" id="COG5094">
    <property type="taxonomic scope" value="Bacteria"/>
</dbReference>
<dbReference type="AlphaFoldDB" id="D0L858"/>
<name>D0L858_GORB4</name>